<evidence type="ECO:0000313" key="1">
    <source>
        <dbReference type="EMBL" id="AQQ14550.1"/>
    </source>
</evidence>
<accession>A0A1Q2HUS4</accession>
<evidence type="ECO:0000313" key="2">
    <source>
        <dbReference type="Proteomes" id="UP000217209"/>
    </source>
</evidence>
<name>A0A1Q2HUS4_9CORY</name>
<gene>
    <name evidence="1" type="ORF">CGLAU_02825</name>
</gene>
<dbReference type="InterPro" id="IPR046348">
    <property type="entry name" value="SIS_dom_sf"/>
</dbReference>
<dbReference type="KEGG" id="cgv:CGLAU_02825"/>
<protein>
    <recommendedName>
        <fullName evidence="3">Bifunctional glucose-6-phosphate/mannose-6-phosphate isomerase C-terminal domain-containing protein</fullName>
    </recommendedName>
</protein>
<sequence length="337" mass="35225">MDYYEGAQHYDRETVRFFDVAHEGAQLRAVSGSLDALTRLRGMNPRSVVVVGTDQIALAAARAMVELRTPVPLPVVVTDTLPSYVGALDVVVMVGDAAAREQDLKGLLSAASRGCETILAGPGRGPLLDDAPPQTTIIPALPTAAGASPARTMGVVGAVLDALTGDVEEITQALEVVADEVDRELESLSPERDETMNPARQLRAFAADSRVLHTGTSRCGATIAALIADLWSARGIPSGFVHAEELPLATEFSRPAGGVGANDIFHDPFIDGPLELVPLKTILWAQQAQPDSAAAGESAVPNLRVEAVEAVGLGDTAQALRLITRAYAATALDDPTA</sequence>
<evidence type="ECO:0008006" key="3">
    <source>
        <dbReference type="Google" id="ProtNLM"/>
    </source>
</evidence>
<keyword evidence="2" id="KW-1185">Reference proteome</keyword>
<dbReference type="AlphaFoldDB" id="A0A1Q2HUS4"/>
<dbReference type="GO" id="GO:0097367">
    <property type="term" value="F:carbohydrate derivative binding"/>
    <property type="evidence" value="ECO:0007669"/>
    <property type="project" value="InterPro"/>
</dbReference>
<dbReference type="Proteomes" id="UP000217209">
    <property type="component" value="Chromosome"/>
</dbReference>
<reference evidence="1 2" key="1">
    <citation type="submission" date="2016-12" db="EMBL/GenBank/DDBJ databases">
        <authorList>
            <person name="Song W.-J."/>
            <person name="Kurnit D.M."/>
        </authorList>
    </citation>
    <scope>NUCLEOTIDE SEQUENCE [LARGE SCALE GENOMIC DNA]</scope>
    <source>
        <strain evidence="1 2">DSM 30827</strain>
    </source>
</reference>
<dbReference type="EMBL" id="CP019688">
    <property type="protein sequence ID" value="AQQ14550.1"/>
    <property type="molecule type" value="Genomic_DNA"/>
</dbReference>
<dbReference type="GO" id="GO:1901135">
    <property type="term" value="P:carbohydrate derivative metabolic process"/>
    <property type="evidence" value="ECO:0007669"/>
    <property type="project" value="InterPro"/>
</dbReference>
<organism evidence="1 2">
    <name type="scientific">Corynebacterium glaucum</name>
    <dbReference type="NCBI Taxonomy" id="187491"/>
    <lineage>
        <taxon>Bacteria</taxon>
        <taxon>Bacillati</taxon>
        <taxon>Actinomycetota</taxon>
        <taxon>Actinomycetes</taxon>
        <taxon>Mycobacteriales</taxon>
        <taxon>Corynebacteriaceae</taxon>
        <taxon>Corynebacterium</taxon>
    </lineage>
</organism>
<dbReference type="OrthoDB" id="4427542at2"/>
<dbReference type="RefSeq" id="WP_095659382.1">
    <property type="nucleotide sequence ID" value="NZ_CALTZW010000010.1"/>
</dbReference>
<proteinExistence type="predicted"/>
<dbReference type="SUPFAM" id="SSF53697">
    <property type="entry name" value="SIS domain"/>
    <property type="match status" value="1"/>
</dbReference>